<dbReference type="GO" id="GO:0016279">
    <property type="term" value="F:protein-lysine N-methyltransferase activity"/>
    <property type="evidence" value="ECO:0007669"/>
    <property type="project" value="TreeGrafter"/>
</dbReference>
<evidence type="ECO:0000313" key="3">
    <source>
        <dbReference type="Proteomes" id="UP001152797"/>
    </source>
</evidence>
<reference evidence="1" key="1">
    <citation type="submission" date="2022-10" db="EMBL/GenBank/DDBJ databases">
        <authorList>
            <person name="Chen Y."/>
            <person name="Dougan E. K."/>
            <person name="Chan C."/>
            <person name="Rhodes N."/>
            <person name="Thang M."/>
        </authorList>
    </citation>
    <scope>NUCLEOTIDE SEQUENCE</scope>
</reference>
<dbReference type="AlphaFoldDB" id="A0A9P1DL91"/>
<sequence>MASAPRKHKRITPTLVAVDAADVSAPIEAPAPVAPAEAAGVVVEELEVVAKAVKQLQPLKVVMNSGYLAALLPDARILVFDHKALLCETSIAHLCEPKELLSLQLRESDPVIAASNGRVFFFHRSMAAWFSFATSSTEEELLLASLLGTKDFEAKFVNFVESREADPQHFREWPGSRKGSRGRLCSQFPSLRSLADLPNLSSSLADESLSSLWDLSKEVSQSISRLPEADRRVVGVVNFDELLWARCLFDSRAVSVEMQVDIEIPGVSFPSRVVCLAPEVDLLNHSHMGTCAPPYFDHERRKLIVKLAAQTGAGREVCLSYGPLQNWELLFYYGFCPAVNPHDRLVINVDLPDESTAEREVVLQLHGVPTEVALRPPPVEVGSGWCTLGLLPAQLLRCFRVLLGEIGSFDVDAAPGEGHMLELDLQCFAAMEELLVGLLEPLQGPEEQPSWWPIYGPRIEAFRASQRQLIEGNLQQLKELTRRFLQPNKKPRLAEQEMELQMLASFNPEHQSNLIALRRVARAPRPTLKAEDD</sequence>
<dbReference type="EMBL" id="CAMXCT030005434">
    <property type="protein sequence ID" value="CAL4799649.1"/>
    <property type="molecule type" value="Genomic_DNA"/>
</dbReference>
<reference evidence="2 3" key="2">
    <citation type="submission" date="2024-05" db="EMBL/GenBank/DDBJ databases">
        <authorList>
            <person name="Chen Y."/>
            <person name="Shah S."/>
            <person name="Dougan E. K."/>
            <person name="Thang M."/>
            <person name="Chan C."/>
        </authorList>
    </citation>
    <scope>NUCLEOTIDE SEQUENCE [LARGE SCALE GENOMIC DNA]</scope>
</reference>
<protein>
    <recommendedName>
        <fullName evidence="4">SET domain-containing protein</fullName>
    </recommendedName>
</protein>
<comment type="caution">
    <text evidence="1">The sequence shown here is derived from an EMBL/GenBank/DDBJ whole genome shotgun (WGS) entry which is preliminary data.</text>
</comment>
<evidence type="ECO:0000313" key="2">
    <source>
        <dbReference type="EMBL" id="CAL4799649.1"/>
    </source>
</evidence>
<gene>
    <name evidence="1" type="ORF">C1SCF055_LOCUS37408</name>
</gene>
<evidence type="ECO:0008006" key="4">
    <source>
        <dbReference type="Google" id="ProtNLM"/>
    </source>
</evidence>
<keyword evidence="3" id="KW-1185">Reference proteome</keyword>
<accession>A0A9P1DL91</accession>
<proteinExistence type="predicted"/>
<dbReference type="SUPFAM" id="SSF82199">
    <property type="entry name" value="SET domain"/>
    <property type="match status" value="1"/>
</dbReference>
<dbReference type="EMBL" id="CAMXCT010005434">
    <property type="protein sequence ID" value="CAI4012337.1"/>
    <property type="molecule type" value="Genomic_DNA"/>
</dbReference>
<evidence type="ECO:0000313" key="1">
    <source>
        <dbReference type="EMBL" id="CAI4012337.1"/>
    </source>
</evidence>
<name>A0A9P1DL91_9DINO</name>
<dbReference type="EMBL" id="CAMXCT020005434">
    <property type="protein sequence ID" value="CAL1165712.1"/>
    <property type="molecule type" value="Genomic_DNA"/>
</dbReference>
<dbReference type="Proteomes" id="UP001152797">
    <property type="component" value="Unassembled WGS sequence"/>
</dbReference>
<organism evidence="1">
    <name type="scientific">Cladocopium goreaui</name>
    <dbReference type="NCBI Taxonomy" id="2562237"/>
    <lineage>
        <taxon>Eukaryota</taxon>
        <taxon>Sar</taxon>
        <taxon>Alveolata</taxon>
        <taxon>Dinophyceae</taxon>
        <taxon>Suessiales</taxon>
        <taxon>Symbiodiniaceae</taxon>
        <taxon>Cladocopium</taxon>
    </lineage>
</organism>
<dbReference type="InterPro" id="IPR050600">
    <property type="entry name" value="SETD3_SETD6_MTase"/>
</dbReference>
<dbReference type="Gene3D" id="3.90.1410.10">
    <property type="entry name" value="set domain protein methyltransferase, domain 1"/>
    <property type="match status" value="1"/>
</dbReference>
<dbReference type="CDD" id="cd10527">
    <property type="entry name" value="SET_LSMT"/>
    <property type="match status" value="1"/>
</dbReference>
<dbReference type="InterPro" id="IPR046341">
    <property type="entry name" value="SET_dom_sf"/>
</dbReference>
<dbReference type="OrthoDB" id="341421at2759"/>
<dbReference type="PANTHER" id="PTHR13271">
    <property type="entry name" value="UNCHARACTERIZED PUTATIVE METHYLTRANSFERASE"/>
    <property type="match status" value="1"/>
</dbReference>